<reference evidence="2" key="1">
    <citation type="journal article" date="2023" name="Plant J.">
        <title>Genome sequences and population genomics provide insights into the demographic history, inbreeding, and mutation load of two 'living fossil' tree species of Dipteronia.</title>
        <authorList>
            <person name="Feng Y."/>
            <person name="Comes H.P."/>
            <person name="Chen J."/>
            <person name="Zhu S."/>
            <person name="Lu R."/>
            <person name="Zhang X."/>
            <person name="Li P."/>
            <person name="Qiu J."/>
            <person name="Olsen K.M."/>
            <person name="Qiu Y."/>
        </authorList>
    </citation>
    <scope>NUCLEOTIDE SEQUENCE</scope>
    <source>
        <strain evidence="2">KIB01</strain>
    </source>
</reference>
<sequence>MAIKRCIQFVIDTGLVPAVVEFDALSEVKMVNSGASISVDLGLVVDDIVASLQLNAVVLVSFASRKANFVAHALSKLALNLTDDLFLVGDLPSVCGGLCAG</sequence>
<evidence type="ECO:0000313" key="3">
    <source>
        <dbReference type="Proteomes" id="UP001280121"/>
    </source>
</evidence>
<dbReference type="Proteomes" id="UP001280121">
    <property type="component" value="Unassembled WGS sequence"/>
</dbReference>
<dbReference type="GO" id="GO:0004523">
    <property type="term" value="F:RNA-DNA hybrid ribonuclease activity"/>
    <property type="evidence" value="ECO:0007669"/>
    <property type="project" value="InterPro"/>
</dbReference>
<comment type="caution">
    <text evidence="2">The sequence shown here is derived from an EMBL/GenBank/DDBJ whole genome shotgun (WGS) entry which is preliminary data.</text>
</comment>
<gene>
    <name evidence="2" type="ORF">Ddye_005481</name>
</gene>
<accession>A0AAE0CQA7</accession>
<feature type="domain" description="RNase H type-1" evidence="1">
    <location>
        <begin position="2"/>
        <end position="78"/>
    </location>
</feature>
<dbReference type="Pfam" id="PF13456">
    <property type="entry name" value="RVT_3"/>
    <property type="match status" value="1"/>
</dbReference>
<proteinExistence type="predicted"/>
<keyword evidence="3" id="KW-1185">Reference proteome</keyword>
<organism evidence="2 3">
    <name type="scientific">Dipteronia dyeriana</name>
    <dbReference type="NCBI Taxonomy" id="168575"/>
    <lineage>
        <taxon>Eukaryota</taxon>
        <taxon>Viridiplantae</taxon>
        <taxon>Streptophyta</taxon>
        <taxon>Embryophyta</taxon>
        <taxon>Tracheophyta</taxon>
        <taxon>Spermatophyta</taxon>
        <taxon>Magnoliopsida</taxon>
        <taxon>eudicotyledons</taxon>
        <taxon>Gunneridae</taxon>
        <taxon>Pentapetalae</taxon>
        <taxon>rosids</taxon>
        <taxon>malvids</taxon>
        <taxon>Sapindales</taxon>
        <taxon>Sapindaceae</taxon>
        <taxon>Hippocastanoideae</taxon>
        <taxon>Acereae</taxon>
        <taxon>Dipteronia</taxon>
    </lineage>
</organism>
<evidence type="ECO:0000259" key="1">
    <source>
        <dbReference type="Pfam" id="PF13456"/>
    </source>
</evidence>
<protein>
    <recommendedName>
        <fullName evidence="1">RNase H type-1 domain-containing protein</fullName>
    </recommendedName>
</protein>
<dbReference type="InterPro" id="IPR002156">
    <property type="entry name" value="RNaseH_domain"/>
</dbReference>
<dbReference type="EMBL" id="JANJYI010000002">
    <property type="protein sequence ID" value="KAK2658948.1"/>
    <property type="molecule type" value="Genomic_DNA"/>
</dbReference>
<evidence type="ECO:0000313" key="2">
    <source>
        <dbReference type="EMBL" id="KAK2658948.1"/>
    </source>
</evidence>
<dbReference type="GO" id="GO:0003676">
    <property type="term" value="F:nucleic acid binding"/>
    <property type="evidence" value="ECO:0007669"/>
    <property type="project" value="InterPro"/>
</dbReference>
<name>A0AAE0CQA7_9ROSI</name>
<dbReference type="AlphaFoldDB" id="A0AAE0CQA7"/>